<dbReference type="PANTHER" id="PTHR46211:SF7">
    <property type="entry name" value="GLYCEROPHOSPHODIESTER PHOSPHODIESTERASE"/>
    <property type="match status" value="1"/>
</dbReference>
<dbReference type="Pfam" id="PF03009">
    <property type="entry name" value="GDPD"/>
    <property type="match status" value="1"/>
</dbReference>
<evidence type="ECO:0000313" key="2">
    <source>
        <dbReference type="EMBL" id="MDR6227076.1"/>
    </source>
</evidence>
<dbReference type="Proteomes" id="UP001185012">
    <property type="component" value="Unassembled WGS sequence"/>
</dbReference>
<dbReference type="InterPro" id="IPR030395">
    <property type="entry name" value="GP_PDE_dom"/>
</dbReference>
<dbReference type="InterPro" id="IPR017946">
    <property type="entry name" value="PLC-like_Pdiesterase_TIM-brl"/>
</dbReference>
<sequence>MKTNGGNRGWKGLLWITAAVVAVKGGWGVLTPAPAEAVALPSSPATENIAHRGASGHAPESTLPAFRLANRMGADWIELDVHQTRDGELAVIHDKSVNRTTNGQGAVKNLTLSQLKRLDAGSWFDATHPKQTVSYRGARIPTLEEVLLSQGKQGRFCIEIKEGLPVGVEKQVLDTLKRHGLLPRHQPERVMIQSFDPHVLKRIRQSHPRLTLVQLIHFREAGSLSRPGLQQIADYADAIGYHQRRMERDDIRRAHREGLRIHAYTVNRKKKMRQLMDWGVDAICTNFPDRLRDVKRERHR</sequence>
<evidence type="ECO:0000259" key="1">
    <source>
        <dbReference type="PROSITE" id="PS51704"/>
    </source>
</evidence>
<evidence type="ECO:0000313" key="3">
    <source>
        <dbReference type="Proteomes" id="UP001185012"/>
    </source>
</evidence>
<protein>
    <submittedName>
        <fullName evidence="2">Glycerophosphoryl diester phosphodiesterase</fullName>
        <ecNumber evidence="2">3.1.4.46</ecNumber>
    </submittedName>
</protein>
<dbReference type="SUPFAM" id="SSF51695">
    <property type="entry name" value="PLC-like phosphodiesterases"/>
    <property type="match status" value="1"/>
</dbReference>
<dbReference type="PANTHER" id="PTHR46211">
    <property type="entry name" value="GLYCEROPHOSPHORYL DIESTER PHOSPHODIESTERASE"/>
    <property type="match status" value="1"/>
</dbReference>
<proteinExistence type="predicted"/>
<name>A0ABU1IQU3_9BACL</name>
<dbReference type="GO" id="GO:0008889">
    <property type="term" value="F:glycerophosphodiester phosphodiesterase activity"/>
    <property type="evidence" value="ECO:0007669"/>
    <property type="project" value="UniProtKB-EC"/>
</dbReference>
<dbReference type="EC" id="3.1.4.46" evidence="2"/>
<organism evidence="2 3">
    <name type="scientific">Desmospora profundinema</name>
    <dbReference type="NCBI Taxonomy" id="1571184"/>
    <lineage>
        <taxon>Bacteria</taxon>
        <taxon>Bacillati</taxon>
        <taxon>Bacillota</taxon>
        <taxon>Bacilli</taxon>
        <taxon>Bacillales</taxon>
        <taxon>Thermoactinomycetaceae</taxon>
        <taxon>Desmospora</taxon>
    </lineage>
</organism>
<comment type="caution">
    <text evidence="2">The sequence shown here is derived from an EMBL/GenBank/DDBJ whole genome shotgun (WGS) entry which is preliminary data.</text>
</comment>
<dbReference type="PROSITE" id="PS51704">
    <property type="entry name" value="GP_PDE"/>
    <property type="match status" value="1"/>
</dbReference>
<dbReference type="EMBL" id="JAVDQG010000007">
    <property type="protein sequence ID" value="MDR6227076.1"/>
    <property type="molecule type" value="Genomic_DNA"/>
</dbReference>
<accession>A0ABU1IQU3</accession>
<dbReference type="Gene3D" id="3.20.20.190">
    <property type="entry name" value="Phosphatidylinositol (PI) phosphodiesterase"/>
    <property type="match status" value="1"/>
</dbReference>
<keyword evidence="2" id="KW-0378">Hydrolase</keyword>
<gene>
    <name evidence="2" type="ORF">JOE21_003088</name>
</gene>
<dbReference type="RefSeq" id="WP_309867841.1">
    <property type="nucleotide sequence ID" value="NZ_JAVDQG010000007.1"/>
</dbReference>
<keyword evidence="3" id="KW-1185">Reference proteome</keyword>
<feature type="domain" description="GP-PDE" evidence="1">
    <location>
        <begin position="46"/>
        <end position="295"/>
    </location>
</feature>
<reference evidence="2 3" key="1">
    <citation type="submission" date="2023-07" db="EMBL/GenBank/DDBJ databases">
        <title>Genomic Encyclopedia of Type Strains, Phase IV (KMG-IV): sequencing the most valuable type-strain genomes for metagenomic binning, comparative biology and taxonomic classification.</title>
        <authorList>
            <person name="Goeker M."/>
        </authorList>
    </citation>
    <scope>NUCLEOTIDE SEQUENCE [LARGE SCALE GENOMIC DNA]</scope>
    <source>
        <strain evidence="2 3">DSM 45903</strain>
    </source>
</reference>